<evidence type="ECO:0000259" key="14">
    <source>
        <dbReference type="PROSITE" id="PS50035"/>
    </source>
</evidence>
<accession>A0ABR4XK48</accession>
<sequence length="486" mass="55399">MSYFLFDTNSSLDLFWQLFYFFLVLGVILVIISQNRQPLKAVNWILVLILVPPVGLFLYFFFGIEFRGKPLIPLRRFQRIMSMDYPGRGELPPQVEVDNDSYKSIFSIPEKQLGVPLTTISDIKFFTQAKNKYEALLQDIKEAKHHIHMQYYIIVDDNIGHRLKEALIAKAAEGVMVRVLYDHLGSLKTKRAFWKELKQGGVEVGAFLPVVFPFLTNKANYRNHRKIVVIDGKTGYLGGMNVADRYIHGTKSGVWKDSHFRIEGDGVKLLENAFMVDWYIATRRLLPKSIYDTETQTDSSASVPSIPALFFPSSPTDQWFILQQVMTKALLTAKRSIHIVTPYLLPPEPLNRALIGAALAGVEVKILIPDIADVRFVTPAMLSYTEEMVKSGIKIMRYTKGFNHSKIMVIDQEICIVGSANLDARSLEHNFEITGIIYNSDLASSLVADIERDMKTAHKEPLNRWSQLSIFRKMWCSVCRLIAPQL</sequence>
<keyword evidence="16" id="KW-1185">Reference proteome</keyword>
<keyword evidence="10" id="KW-0594">Phospholipid biosynthesis</keyword>
<dbReference type="Pfam" id="PF13396">
    <property type="entry name" value="PLDc_N"/>
    <property type="match status" value="1"/>
</dbReference>
<dbReference type="EMBL" id="JQZV01000013">
    <property type="protein sequence ID" value="KGN91844.1"/>
    <property type="molecule type" value="Genomic_DNA"/>
</dbReference>
<dbReference type="InterPro" id="IPR022924">
    <property type="entry name" value="Cardiolipin_synthase"/>
</dbReference>
<evidence type="ECO:0000313" key="15">
    <source>
        <dbReference type="EMBL" id="KGN91844.1"/>
    </source>
</evidence>
<feature type="domain" description="PLD phosphodiesterase" evidence="14">
    <location>
        <begin position="399"/>
        <end position="426"/>
    </location>
</feature>
<evidence type="ECO:0000256" key="8">
    <source>
        <dbReference type="ARBA" id="ARBA00023098"/>
    </source>
</evidence>
<keyword evidence="8" id="KW-0443">Lipid metabolism</keyword>
<evidence type="ECO:0000256" key="11">
    <source>
        <dbReference type="ARBA" id="ARBA00023264"/>
    </source>
</evidence>
<organism evidence="15 16">
    <name type="scientific">Porphyromonas canoris</name>
    <dbReference type="NCBI Taxonomy" id="36875"/>
    <lineage>
        <taxon>Bacteria</taxon>
        <taxon>Pseudomonadati</taxon>
        <taxon>Bacteroidota</taxon>
        <taxon>Bacteroidia</taxon>
        <taxon>Bacteroidales</taxon>
        <taxon>Porphyromonadaceae</taxon>
        <taxon>Porphyromonas</taxon>
    </lineage>
</organism>
<evidence type="ECO:0000256" key="4">
    <source>
        <dbReference type="ARBA" id="ARBA00022679"/>
    </source>
</evidence>
<evidence type="ECO:0000256" key="10">
    <source>
        <dbReference type="ARBA" id="ARBA00023209"/>
    </source>
</evidence>
<keyword evidence="3" id="KW-0444">Lipid biosynthesis</keyword>
<evidence type="ECO:0000256" key="5">
    <source>
        <dbReference type="ARBA" id="ARBA00022692"/>
    </source>
</evidence>
<evidence type="ECO:0000256" key="7">
    <source>
        <dbReference type="ARBA" id="ARBA00022989"/>
    </source>
</evidence>
<name>A0ABR4XK48_9PORP</name>
<evidence type="ECO:0000256" key="1">
    <source>
        <dbReference type="ARBA" id="ARBA00004651"/>
    </source>
</evidence>
<dbReference type="SUPFAM" id="SSF56024">
    <property type="entry name" value="Phospholipase D/nuclease"/>
    <property type="match status" value="2"/>
</dbReference>
<keyword evidence="6" id="KW-0677">Repeat</keyword>
<dbReference type="PANTHER" id="PTHR21248">
    <property type="entry name" value="CARDIOLIPIN SYNTHASE"/>
    <property type="match status" value="1"/>
</dbReference>
<dbReference type="PANTHER" id="PTHR21248:SF22">
    <property type="entry name" value="PHOSPHOLIPASE D"/>
    <property type="match status" value="1"/>
</dbReference>
<dbReference type="Proteomes" id="UP000030101">
    <property type="component" value="Unassembled WGS sequence"/>
</dbReference>
<dbReference type="Pfam" id="PF13091">
    <property type="entry name" value="PLDc_2"/>
    <property type="match status" value="2"/>
</dbReference>
<feature type="domain" description="PLD phosphodiesterase" evidence="14">
    <location>
        <begin position="219"/>
        <end position="246"/>
    </location>
</feature>
<evidence type="ECO:0000256" key="2">
    <source>
        <dbReference type="ARBA" id="ARBA00022475"/>
    </source>
</evidence>
<comment type="subcellular location">
    <subcellularLocation>
        <location evidence="1">Cell membrane</location>
        <topology evidence="1">Multi-pass membrane protein</topology>
    </subcellularLocation>
</comment>
<dbReference type="Gene3D" id="3.30.870.10">
    <property type="entry name" value="Endonuclease Chain A"/>
    <property type="match status" value="2"/>
</dbReference>
<evidence type="ECO:0000256" key="9">
    <source>
        <dbReference type="ARBA" id="ARBA00023136"/>
    </source>
</evidence>
<dbReference type="CDD" id="cd09110">
    <property type="entry name" value="PLDc_CLS_1"/>
    <property type="match status" value="1"/>
</dbReference>
<evidence type="ECO:0000256" key="12">
    <source>
        <dbReference type="NCBIfam" id="TIGR04265"/>
    </source>
</evidence>
<dbReference type="InterPro" id="IPR001736">
    <property type="entry name" value="PLipase_D/transphosphatidylase"/>
</dbReference>
<evidence type="ECO:0000313" key="16">
    <source>
        <dbReference type="Proteomes" id="UP000030101"/>
    </source>
</evidence>
<proteinExistence type="predicted"/>
<evidence type="ECO:0000256" key="13">
    <source>
        <dbReference type="SAM" id="Phobius"/>
    </source>
</evidence>
<dbReference type="PROSITE" id="PS50035">
    <property type="entry name" value="PLD"/>
    <property type="match status" value="2"/>
</dbReference>
<dbReference type="InterPro" id="IPR025202">
    <property type="entry name" value="PLD-like_dom"/>
</dbReference>
<keyword evidence="5 13" id="KW-0812">Transmembrane</keyword>
<comment type="caution">
    <text evidence="15">The sequence shown here is derived from an EMBL/GenBank/DDBJ whole genome shotgun (WGS) entry which is preliminary data.</text>
</comment>
<dbReference type="CDD" id="cd09112">
    <property type="entry name" value="PLDc_CLS_2"/>
    <property type="match status" value="1"/>
</dbReference>
<dbReference type="InterPro" id="IPR027379">
    <property type="entry name" value="CLS_N"/>
</dbReference>
<reference evidence="15 16" key="1">
    <citation type="submission" date="2014-08" db="EMBL/GenBank/DDBJ databases">
        <title>Porphyromonas canoris strain:OH2762 Genome sequencing.</title>
        <authorList>
            <person name="Wallis C."/>
            <person name="Deusch O."/>
            <person name="O'Flynn C."/>
            <person name="Davis I."/>
            <person name="Jospin G."/>
            <person name="Darling A.E."/>
            <person name="Coil D.A."/>
            <person name="Alexiev A."/>
            <person name="Horsfall A."/>
            <person name="Kirkwood N."/>
            <person name="Harris S."/>
            <person name="Eisen J.A."/>
        </authorList>
    </citation>
    <scope>NUCLEOTIDE SEQUENCE [LARGE SCALE GENOMIC DNA]</scope>
    <source>
        <strain evidence="16">COT-108 OH2762</strain>
    </source>
</reference>
<dbReference type="NCBIfam" id="TIGR04265">
    <property type="entry name" value="bac_cardiolipin"/>
    <property type="match status" value="1"/>
</dbReference>
<gene>
    <name evidence="15" type="ORF">HQ43_07140</name>
</gene>
<evidence type="ECO:0000256" key="6">
    <source>
        <dbReference type="ARBA" id="ARBA00022737"/>
    </source>
</evidence>
<dbReference type="RefSeq" id="WP_036791414.1">
    <property type="nucleotide sequence ID" value="NZ_JQZV01000013.1"/>
</dbReference>
<keyword evidence="9 13" id="KW-0472">Membrane</keyword>
<protein>
    <recommendedName>
        <fullName evidence="12">Cardiolipin synthase</fullName>
        <ecNumber evidence="12">2.7.8.-</ecNumber>
    </recommendedName>
</protein>
<dbReference type="EC" id="2.7.8.-" evidence="12"/>
<evidence type="ECO:0000256" key="3">
    <source>
        <dbReference type="ARBA" id="ARBA00022516"/>
    </source>
</evidence>
<dbReference type="SMART" id="SM00155">
    <property type="entry name" value="PLDc"/>
    <property type="match status" value="2"/>
</dbReference>
<feature type="transmembrane region" description="Helical" evidence="13">
    <location>
        <begin position="44"/>
        <end position="62"/>
    </location>
</feature>
<keyword evidence="4" id="KW-0808">Transferase</keyword>
<keyword evidence="7 13" id="KW-1133">Transmembrane helix</keyword>
<keyword evidence="11" id="KW-1208">Phospholipid metabolism</keyword>
<feature type="transmembrane region" description="Helical" evidence="13">
    <location>
        <begin position="14"/>
        <end position="32"/>
    </location>
</feature>
<keyword evidence="2" id="KW-1003">Cell membrane</keyword>